<dbReference type="OrthoDB" id="417481at2759"/>
<dbReference type="eggNOG" id="KOG4660">
    <property type="taxonomic scope" value="Eukaryota"/>
</dbReference>
<dbReference type="GO" id="GO:0010187">
    <property type="term" value="P:negative regulation of seed germination"/>
    <property type="evidence" value="ECO:0007669"/>
    <property type="project" value="EnsemblPlants"/>
</dbReference>
<gene>
    <name evidence="2" type="ORF">EUTSA_v10005573mg</name>
</gene>
<feature type="domain" description="Mei2-like C-terminal RNA recognition motif" evidence="1">
    <location>
        <begin position="80"/>
        <end position="189"/>
    </location>
</feature>
<evidence type="ECO:0000313" key="2">
    <source>
        <dbReference type="EMBL" id="ESQ33305.1"/>
    </source>
</evidence>
<dbReference type="EMBL" id="KI517748">
    <property type="protein sequence ID" value="ESQ33305.1"/>
    <property type="molecule type" value="Genomic_DNA"/>
</dbReference>
<evidence type="ECO:0000259" key="1">
    <source>
        <dbReference type="Pfam" id="PF04059"/>
    </source>
</evidence>
<reference evidence="2 3" key="1">
    <citation type="journal article" date="2013" name="Front. Plant Sci.">
        <title>The Reference Genome of the Halophytic Plant Eutrema salsugineum.</title>
        <authorList>
            <person name="Yang R."/>
            <person name="Jarvis D.E."/>
            <person name="Chen H."/>
            <person name="Beilstein M.A."/>
            <person name="Grimwood J."/>
            <person name="Jenkins J."/>
            <person name="Shu S."/>
            <person name="Prochnik S."/>
            <person name="Xin M."/>
            <person name="Ma C."/>
            <person name="Schmutz J."/>
            <person name="Wing R.A."/>
            <person name="Mitchell-Olds T."/>
            <person name="Schumaker K.S."/>
            <person name="Wang X."/>
        </authorList>
    </citation>
    <scope>NUCLEOTIDE SEQUENCE [LARGE SCALE GENOMIC DNA]</scope>
</reference>
<dbReference type="AlphaFoldDB" id="V4K6T7"/>
<sequence>MALDPNAPEFYPKYPAQEISKSKFLCPPSRPYHIYEPSKTFNAKPENFREPHRFWFCNRKCLPPRLLNLKPKIESPLGDRTSVMIRNIPNIFGRKDLLRILDNHCRKENKEVDEQQQTRSSYDFLYLPMDFVSYKNLGYAFVNFTSSVAAERFRTDFDNSSWINFGNRKICEITVAKYQGREEFSKHFKESKFPCHTDAYLPVILSPPSDGFICYGLTMLGRRVSRRGGGWR</sequence>
<dbReference type="Gramene" id="ESQ33305">
    <property type="protein sequence ID" value="ESQ33305"/>
    <property type="gene ID" value="EUTSA_v10005573mg"/>
</dbReference>
<dbReference type="GO" id="GO:0003676">
    <property type="term" value="F:nucleic acid binding"/>
    <property type="evidence" value="ECO:0007669"/>
    <property type="project" value="InterPro"/>
</dbReference>
<protein>
    <recommendedName>
        <fullName evidence="1">Mei2-like C-terminal RNA recognition motif domain-containing protein</fullName>
    </recommendedName>
</protein>
<dbReference type="GO" id="GO:0005634">
    <property type="term" value="C:nucleus"/>
    <property type="evidence" value="ECO:0007669"/>
    <property type="project" value="EnsemblPlants"/>
</dbReference>
<organism evidence="2 3">
    <name type="scientific">Eutrema salsugineum</name>
    <name type="common">Saltwater cress</name>
    <name type="synonym">Sisymbrium salsugineum</name>
    <dbReference type="NCBI Taxonomy" id="72664"/>
    <lineage>
        <taxon>Eukaryota</taxon>
        <taxon>Viridiplantae</taxon>
        <taxon>Streptophyta</taxon>
        <taxon>Embryophyta</taxon>
        <taxon>Tracheophyta</taxon>
        <taxon>Spermatophyta</taxon>
        <taxon>Magnoliopsida</taxon>
        <taxon>eudicotyledons</taxon>
        <taxon>Gunneridae</taxon>
        <taxon>Pentapetalae</taxon>
        <taxon>rosids</taxon>
        <taxon>malvids</taxon>
        <taxon>Brassicales</taxon>
        <taxon>Brassicaceae</taxon>
        <taxon>Eutremeae</taxon>
        <taxon>Eutrema</taxon>
    </lineage>
</organism>
<evidence type="ECO:0000313" key="3">
    <source>
        <dbReference type="Proteomes" id="UP000030689"/>
    </source>
</evidence>
<dbReference type="InterPro" id="IPR035979">
    <property type="entry name" value="RBD_domain_sf"/>
</dbReference>
<accession>V4K6T7</accession>
<keyword evidence="3" id="KW-1185">Reference proteome</keyword>
<dbReference type="OMA" id="IHCRREN"/>
<dbReference type="InterPro" id="IPR007201">
    <property type="entry name" value="Mei2-like_Rrm_C"/>
</dbReference>
<dbReference type="Proteomes" id="UP000030689">
    <property type="component" value="Unassembled WGS sequence"/>
</dbReference>
<name>V4K6T7_EUTSA</name>
<dbReference type="SUPFAM" id="SSF54928">
    <property type="entry name" value="RNA-binding domain, RBD"/>
    <property type="match status" value="1"/>
</dbReference>
<dbReference type="KEGG" id="eus:EUTSA_v10005573mg"/>
<dbReference type="STRING" id="72664.V4K6T7"/>
<proteinExistence type="predicted"/>
<dbReference type="Pfam" id="PF04059">
    <property type="entry name" value="RRM_2"/>
    <property type="match status" value="1"/>
</dbReference>